<feature type="transmembrane region" description="Helical" evidence="5">
    <location>
        <begin position="86"/>
        <end position="104"/>
    </location>
</feature>
<dbReference type="InterPro" id="IPR049453">
    <property type="entry name" value="Memb_transporter_dom"/>
</dbReference>
<evidence type="ECO:0000259" key="6">
    <source>
        <dbReference type="Pfam" id="PF13515"/>
    </source>
</evidence>
<dbReference type="RefSeq" id="WP_213162432.1">
    <property type="nucleotide sequence ID" value="NZ_CP058214.1"/>
</dbReference>
<accession>A0A7S8HE18</accession>
<keyword evidence="8" id="KW-1185">Reference proteome</keyword>
<feature type="transmembrane region" description="Helical" evidence="5">
    <location>
        <begin position="12"/>
        <end position="32"/>
    </location>
</feature>
<evidence type="ECO:0000256" key="1">
    <source>
        <dbReference type="ARBA" id="ARBA00004141"/>
    </source>
</evidence>
<feature type="domain" description="Integral membrane bound transporter" evidence="6">
    <location>
        <begin position="215"/>
        <end position="341"/>
    </location>
</feature>
<protein>
    <submittedName>
        <fullName evidence="7">FUSC family protein</fullName>
    </submittedName>
</protein>
<gene>
    <name evidence="7" type="ORF">HW532_21580</name>
</gene>
<dbReference type="KEGG" id="kmn:HW532_21580"/>
<organism evidence="7 8">
    <name type="scientific">Kaustia mangrovi</name>
    <dbReference type="NCBI Taxonomy" id="2593653"/>
    <lineage>
        <taxon>Bacteria</taxon>
        <taxon>Pseudomonadati</taxon>
        <taxon>Pseudomonadota</taxon>
        <taxon>Alphaproteobacteria</taxon>
        <taxon>Hyphomicrobiales</taxon>
        <taxon>Parvibaculaceae</taxon>
        <taxon>Kaustia</taxon>
    </lineage>
</organism>
<comment type="subcellular location">
    <subcellularLocation>
        <location evidence="1">Membrane</location>
        <topology evidence="1">Multi-pass membrane protein</topology>
    </subcellularLocation>
</comment>
<evidence type="ECO:0000256" key="4">
    <source>
        <dbReference type="ARBA" id="ARBA00023136"/>
    </source>
</evidence>
<dbReference type="Pfam" id="PF13515">
    <property type="entry name" value="FUSC_2"/>
    <property type="match status" value="1"/>
</dbReference>
<sequence length="358" mass="37904">MSDDSDRRNRRVGVARLVQTAGALQEILAVSADPVPWGEMVRFSASALLAGLAAYAVQGTSAAASAVIATLYFFYIDLHSPPRYRLLFALGAMAVLVVTVWFSAQLGAASARLAVLFVVATLAGSMAGTAPKFELVVRYAIVLLAMGSSLATASTFFMEDFAIGAVAAFVVAVSVGRLIRHEGGMPAYGEQWHDLFSSLRRPGWRYGLCYGAASAVALWLGVELDLTRPYWATLTVTFVMQPHLHANAIKAAQRVIGSFGGIVVMLLVHVTLPLPAGLWCALVLSTVLLPLANARNYALSTVANTIFVLAVLDIVAGSLDQLGSLVEDRMLETLIGAGLAIGASVLAMWLGRQGRPGR</sequence>
<evidence type="ECO:0000256" key="5">
    <source>
        <dbReference type="SAM" id="Phobius"/>
    </source>
</evidence>
<evidence type="ECO:0000256" key="3">
    <source>
        <dbReference type="ARBA" id="ARBA00022989"/>
    </source>
</evidence>
<dbReference type="EMBL" id="CP058214">
    <property type="protein sequence ID" value="QPC45059.1"/>
    <property type="molecule type" value="Genomic_DNA"/>
</dbReference>
<dbReference type="Proteomes" id="UP000593594">
    <property type="component" value="Chromosome"/>
</dbReference>
<keyword evidence="3 5" id="KW-1133">Transmembrane helix</keyword>
<feature type="transmembrane region" description="Helical" evidence="5">
    <location>
        <begin position="331"/>
        <end position="351"/>
    </location>
</feature>
<reference evidence="7 8" key="1">
    <citation type="submission" date="2020-06" db="EMBL/GenBank/DDBJ databases">
        <title>Genome sequence of 2 isolates from Red Sea Mangroves.</title>
        <authorList>
            <person name="Sefrji F."/>
            <person name="Michoud G."/>
            <person name="Merlino G."/>
            <person name="Daffonchio D."/>
        </authorList>
    </citation>
    <scope>NUCLEOTIDE SEQUENCE [LARGE SCALE GENOMIC DNA]</scope>
    <source>
        <strain evidence="7 8">R1DC25</strain>
    </source>
</reference>
<evidence type="ECO:0000256" key="2">
    <source>
        <dbReference type="ARBA" id="ARBA00022692"/>
    </source>
</evidence>
<evidence type="ECO:0000313" key="7">
    <source>
        <dbReference type="EMBL" id="QPC45059.1"/>
    </source>
</evidence>
<name>A0A7S8HE18_9HYPH</name>
<keyword evidence="2 5" id="KW-0812">Transmembrane</keyword>
<dbReference type="AlphaFoldDB" id="A0A7S8HE18"/>
<feature type="transmembrane region" description="Helical" evidence="5">
    <location>
        <begin position="135"/>
        <end position="155"/>
    </location>
</feature>
<keyword evidence="4 5" id="KW-0472">Membrane</keyword>
<dbReference type="GO" id="GO:0016020">
    <property type="term" value="C:membrane"/>
    <property type="evidence" value="ECO:0007669"/>
    <property type="project" value="UniProtKB-SubCell"/>
</dbReference>
<feature type="transmembrane region" description="Helical" evidence="5">
    <location>
        <begin position="161"/>
        <end position="179"/>
    </location>
</feature>
<feature type="transmembrane region" description="Helical" evidence="5">
    <location>
        <begin position="52"/>
        <end position="74"/>
    </location>
</feature>
<feature type="transmembrane region" description="Helical" evidence="5">
    <location>
        <begin position="203"/>
        <end position="222"/>
    </location>
</feature>
<feature type="transmembrane region" description="Helical" evidence="5">
    <location>
        <begin position="301"/>
        <end position="319"/>
    </location>
</feature>
<feature type="transmembrane region" description="Helical" evidence="5">
    <location>
        <begin position="110"/>
        <end position="128"/>
    </location>
</feature>
<proteinExistence type="predicted"/>
<evidence type="ECO:0000313" key="8">
    <source>
        <dbReference type="Proteomes" id="UP000593594"/>
    </source>
</evidence>